<feature type="domain" description="N-acetyltransferase" evidence="3">
    <location>
        <begin position="8"/>
        <end position="146"/>
    </location>
</feature>
<dbReference type="InterPro" id="IPR050832">
    <property type="entry name" value="Bact_Acetyltransf"/>
</dbReference>
<keyword evidence="5" id="KW-1185">Reference proteome</keyword>
<organism evidence="4 5">
    <name type="scientific">Devosia nitrariae</name>
    <dbReference type="NCBI Taxonomy" id="2071872"/>
    <lineage>
        <taxon>Bacteria</taxon>
        <taxon>Pseudomonadati</taxon>
        <taxon>Pseudomonadota</taxon>
        <taxon>Alphaproteobacteria</taxon>
        <taxon>Hyphomicrobiales</taxon>
        <taxon>Devosiaceae</taxon>
        <taxon>Devosia</taxon>
    </lineage>
</organism>
<reference evidence="5" key="1">
    <citation type="journal article" date="2019" name="Int. J. Syst. Evol. Microbiol.">
        <title>The Global Catalogue of Microorganisms (GCM) 10K type strain sequencing project: providing services to taxonomists for standard genome sequencing and annotation.</title>
        <authorList>
            <consortium name="The Broad Institute Genomics Platform"/>
            <consortium name="The Broad Institute Genome Sequencing Center for Infectious Disease"/>
            <person name="Wu L."/>
            <person name="Ma J."/>
        </authorList>
    </citation>
    <scope>NUCLEOTIDE SEQUENCE [LARGE SCALE GENOMIC DNA]</scope>
    <source>
        <strain evidence="5">NBRC 112416</strain>
    </source>
</reference>
<dbReference type="Proteomes" id="UP001156691">
    <property type="component" value="Unassembled WGS sequence"/>
</dbReference>
<dbReference type="Gene3D" id="3.40.630.30">
    <property type="match status" value="1"/>
</dbReference>
<evidence type="ECO:0000313" key="5">
    <source>
        <dbReference type="Proteomes" id="UP001156691"/>
    </source>
</evidence>
<evidence type="ECO:0000313" key="4">
    <source>
        <dbReference type="EMBL" id="GLQ56017.1"/>
    </source>
</evidence>
<dbReference type="CDD" id="cd04301">
    <property type="entry name" value="NAT_SF"/>
    <property type="match status" value="1"/>
</dbReference>
<dbReference type="EMBL" id="BSNS01000015">
    <property type="protein sequence ID" value="GLQ56017.1"/>
    <property type="molecule type" value="Genomic_DNA"/>
</dbReference>
<sequence>MNAVDMSIAIRLAKPEDMAALCALDTWLPQDARRAEEIDSWVRAGQAHVALMDGRPAGYGVLTYGFFHDGFIELLMVGPRFRRQGLGAALIEHLTGHCRTQRLWTSTNRSNLAMQSLVQRLGFIRSGIIEGLDEGDPELIWRKVIRPST</sequence>
<evidence type="ECO:0000256" key="2">
    <source>
        <dbReference type="ARBA" id="ARBA00023315"/>
    </source>
</evidence>
<name>A0ABQ5W831_9HYPH</name>
<proteinExistence type="predicted"/>
<comment type="caution">
    <text evidence="4">The sequence shown here is derived from an EMBL/GenBank/DDBJ whole genome shotgun (WGS) entry which is preliminary data.</text>
</comment>
<dbReference type="SUPFAM" id="SSF55729">
    <property type="entry name" value="Acyl-CoA N-acyltransferases (Nat)"/>
    <property type="match status" value="1"/>
</dbReference>
<evidence type="ECO:0000259" key="3">
    <source>
        <dbReference type="PROSITE" id="PS51186"/>
    </source>
</evidence>
<evidence type="ECO:0000256" key="1">
    <source>
        <dbReference type="ARBA" id="ARBA00022679"/>
    </source>
</evidence>
<dbReference type="InterPro" id="IPR016181">
    <property type="entry name" value="Acyl_CoA_acyltransferase"/>
</dbReference>
<dbReference type="PANTHER" id="PTHR43877">
    <property type="entry name" value="AMINOALKYLPHOSPHONATE N-ACETYLTRANSFERASE-RELATED-RELATED"/>
    <property type="match status" value="1"/>
</dbReference>
<dbReference type="PROSITE" id="PS51186">
    <property type="entry name" value="GNAT"/>
    <property type="match status" value="1"/>
</dbReference>
<dbReference type="Pfam" id="PF00583">
    <property type="entry name" value="Acetyltransf_1"/>
    <property type="match status" value="1"/>
</dbReference>
<dbReference type="InterPro" id="IPR000182">
    <property type="entry name" value="GNAT_dom"/>
</dbReference>
<gene>
    <name evidence="4" type="ORF">GCM10010862_32760</name>
</gene>
<keyword evidence="1" id="KW-0808">Transferase</keyword>
<protein>
    <recommendedName>
        <fullName evidence="3">N-acetyltransferase domain-containing protein</fullName>
    </recommendedName>
</protein>
<accession>A0ABQ5W831</accession>
<dbReference type="RefSeq" id="WP_284341432.1">
    <property type="nucleotide sequence ID" value="NZ_BSNS01000015.1"/>
</dbReference>
<keyword evidence="2" id="KW-0012">Acyltransferase</keyword>